<evidence type="ECO:0000259" key="5">
    <source>
        <dbReference type="Pfam" id="PF04542"/>
    </source>
</evidence>
<reference evidence="7 8" key="1">
    <citation type="submission" date="2023-12" db="EMBL/GenBank/DDBJ databases">
        <title>Stenotrophomonas guangdongensis sp. nov., isolated from wilted pepper plants (Capsicum annuum).</title>
        <authorList>
            <person name="Qiu M."/>
            <person name="Li Y."/>
            <person name="Liu Q."/>
            <person name="Zhang X."/>
            <person name="Huang Y."/>
            <person name="Guo R."/>
            <person name="Hu M."/>
            <person name="Zhou J."/>
            <person name="Zhou X."/>
        </authorList>
    </citation>
    <scope>NUCLEOTIDE SEQUENCE [LARGE SCALE GENOMIC DNA]</scope>
    <source>
        <strain evidence="7 8">MH1</strain>
    </source>
</reference>
<dbReference type="InterPro" id="IPR039425">
    <property type="entry name" value="RNA_pol_sigma-70-like"/>
</dbReference>
<dbReference type="InterPro" id="IPR013325">
    <property type="entry name" value="RNA_pol_sigma_r2"/>
</dbReference>
<feature type="domain" description="RNA polymerase sigma factor 70 region 4 type 2" evidence="6">
    <location>
        <begin position="111"/>
        <end position="161"/>
    </location>
</feature>
<dbReference type="EMBL" id="JAYFUH010000182">
    <property type="protein sequence ID" value="MEA5668057.1"/>
    <property type="molecule type" value="Genomic_DNA"/>
</dbReference>
<evidence type="ECO:0000256" key="2">
    <source>
        <dbReference type="ARBA" id="ARBA00023015"/>
    </source>
</evidence>
<feature type="domain" description="RNA polymerase sigma-70 region 2" evidence="5">
    <location>
        <begin position="15"/>
        <end position="77"/>
    </location>
</feature>
<keyword evidence="3" id="KW-0731">Sigma factor</keyword>
<dbReference type="SUPFAM" id="SSF88659">
    <property type="entry name" value="Sigma3 and sigma4 domains of RNA polymerase sigma factors"/>
    <property type="match status" value="1"/>
</dbReference>
<evidence type="ECO:0000313" key="7">
    <source>
        <dbReference type="EMBL" id="MEA5668057.1"/>
    </source>
</evidence>
<gene>
    <name evidence="7" type="ORF">VA603_10975</name>
</gene>
<keyword evidence="4" id="KW-0804">Transcription</keyword>
<dbReference type="Proteomes" id="UP001301653">
    <property type="component" value="Unassembled WGS sequence"/>
</dbReference>
<dbReference type="SUPFAM" id="SSF88946">
    <property type="entry name" value="Sigma2 domain of RNA polymerase sigma factors"/>
    <property type="match status" value="1"/>
</dbReference>
<evidence type="ECO:0000313" key="8">
    <source>
        <dbReference type="Proteomes" id="UP001301653"/>
    </source>
</evidence>
<dbReference type="InterPro" id="IPR007627">
    <property type="entry name" value="RNA_pol_sigma70_r2"/>
</dbReference>
<dbReference type="InterPro" id="IPR036388">
    <property type="entry name" value="WH-like_DNA-bd_sf"/>
</dbReference>
<dbReference type="InterPro" id="IPR014284">
    <property type="entry name" value="RNA_pol_sigma-70_dom"/>
</dbReference>
<dbReference type="NCBIfam" id="TIGR02937">
    <property type="entry name" value="sigma70-ECF"/>
    <property type="match status" value="1"/>
</dbReference>
<dbReference type="PANTHER" id="PTHR43133:SF63">
    <property type="entry name" value="RNA POLYMERASE SIGMA FACTOR FECI-RELATED"/>
    <property type="match status" value="1"/>
</dbReference>
<dbReference type="Gene3D" id="1.10.1740.10">
    <property type="match status" value="1"/>
</dbReference>
<evidence type="ECO:0000256" key="4">
    <source>
        <dbReference type="ARBA" id="ARBA00023163"/>
    </source>
</evidence>
<evidence type="ECO:0000256" key="3">
    <source>
        <dbReference type="ARBA" id="ARBA00023082"/>
    </source>
</evidence>
<name>A0ABU5V520_9GAMM</name>
<comment type="similarity">
    <text evidence="1">Belongs to the sigma-70 factor family. ECF subfamily.</text>
</comment>
<dbReference type="Pfam" id="PF08281">
    <property type="entry name" value="Sigma70_r4_2"/>
    <property type="match status" value="1"/>
</dbReference>
<comment type="caution">
    <text evidence="7">The sequence shown here is derived from an EMBL/GenBank/DDBJ whole genome shotgun (WGS) entry which is preliminary data.</text>
</comment>
<dbReference type="InterPro" id="IPR013249">
    <property type="entry name" value="RNA_pol_sigma70_r4_t2"/>
</dbReference>
<dbReference type="RefSeq" id="WP_132862589.1">
    <property type="nucleotide sequence ID" value="NZ_JAYFUH010000182.1"/>
</dbReference>
<proteinExistence type="inferred from homology"/>
<dbReference type="PANTHER" id="PTHR43133">
    <property type="entry name" value="RNA POLYMERASE ECF-TYPE SIGMA FACTO"/>
    <property type="match status" value="1"/>
</dbReference>
<keyword evidence="8" id="KW-1185">Reference proteome</keyword>
<accession>A0ABU5V520</accession>
<dbReference type="Gene3D" id="1.10.10.10">
    <property type="entry name" value="Winged helix-like DNA-binding domain superfamily/Winged helix DNA-binding domain"/>
    <property type="match status" value="1"/>
</dbReference>
<evidence type="ECO:0000256" key="1">
    <source>
        <dbReference type="ARBA" id="ARBA00010641"/>
    </source>
</evidence>
<protein>
    <submittedName>
        <fullName evidence="7">RNA polymerase sigma factor</fullName>
    </submittedName>
</protein>
<sequence>MSSVRIWEKSYALRRRLLRGFFLRRGSHAADAEDLAQEVYLRLLRSTGDNAEAIANPEAYLYTVAANLAREQARSRSLQPALEDVDLLAEVLKSEEDLEGDFERMQRWSDVRSTIAQLPEVTRQVMELHYREGLECSRIGTELGVSVHMVRKHIGKGLEACRKALCITEEA</sequence>
<keyword evidence="2" id="KW-0805">Transcription regulation</keyword>
<evidence type="ECO:0000259" key="6">
    <source>
        <dbReference type="Pfam" id="PF08281"/>
    </source>
</evidence>
<dbReference type="InterPro" id="IPR013324">
    <property type="entry name" value="RNA_pol_sigma_r3/r4-like"/>
</dbReference>
<dbReference type="Pfam" id="PF04542">
    <property type="entry name" value="Sigma70_r2"/>
    <property type="match status" value="1"/>
</dbReference>
<organism evidence="7 8">
    <name type="scientific">Stenotrophomonas capsici</name>
    <dbReference type="NCBI Taxonomy" id="3110230"/>
    <lineage>
        <taxon>Bacteria</taxon>
        <taxon>Pseudomonadati</taxon>
        <taxon>Pseudomonadota</taxon>
        <taxon>Gammaproteobacteria</taxon>
        <taxon>Lysobacterales</taxon>
        <taxon>Lysobacteraceae</taxon>
        <taxon>Stenotrophomonas</taxon>
    </lineage>
</organism>